<protein>
    <submittedName>
        <fullName evidence="1">Uncharacterized protein</fullName>
    </submittedName>
</protein>
<reference evidence="1" key="1">
    <citation type="submission" date="2024-06" db="EMBL/GenBank/DDBJ databases">
        <authorList>
            <person name="Mutai I.J."/>
            <person name="Gurusinghe A."/>
            <person name="Wang B."/>
            <person name="Clark M."/>
            <person name="Bhandare S.G."/>
        </authorList>
    </citation>
    <scope>NUCLEOTIDE SEQUENCE</scope>
</reference>
<sequence length="51" mass="5799">MLISEGKPTFGDFLLWTINTFGLVWRASPGVPCLRLRSVRLFRHGCDYAIS</sequence>
<dbReference type="EMBL" id="PP935706">
    <property type="protein sequence ID" value="XDJ01530.1"/>
    <property type="molecule type" value="Genomic_DNA"/>
</dbReference>
<accession>A0AB39C439</accession>
<organism evidence="1">
    <name type="scientific">Salmonella phage vB_SE130_2P</name>
    <dbReference type="NCBI Taxonomy" id="3236707"/>
    <lineage>
        <taxon>Viruses</taxon>
    </lineage>
</organism>
<evidence type="ECO:0000313" key="1">
    <source>
        <dbReference type="EMBL" id="XDJ01530.1"/>
    </source>
</evidence>
<name>A0AB39C439_9VIRU</name>
<proteinExistence type="predicted"/>